<dbReference type="InParanoid" id="A0A0P0V3G8"/>
<gene>
    <name evidence="1" type="ordered locus">Os01g0523250</name>
    <name evidence="1" type="ORF">OSNPB_010523250</name>
</gene>
<reference evidence="1 2" key="3">
    <citation type="journal article" date="2013" name="Rice">
        <title>Improvement of the Oryza sativa Nipponbare reference genome using next generation sequence and optical map data.</title>
        <authorList>
            <person name="Kawahara Y."/>
            <person name="de la Bastide M."/>
            <person name="Hamilton J.P."/>
            <person name="Kanamori H."/>
            <person name="McCombie W.R."/>
            <person name="Ouyang S."/>
            <person name="Schwartz D.C."/>
            <person name="Tanaka T."/>
            <person name="Wu J."/>
            <person name="Zhou S."/>
            <person name="Childs K.L."/>
            <person name="Davidson R.M."/>
            <person name="Lin H."/>
            <person name="Quesada-Ocampo L."/>
            <person name="Vaillancourt B."/>
            <person name="Sakai H."/>
            <person name="Lee S.S."/>
            <person name="Kim J."/>
            <person name="Numa H."/>
            <person name="Itoh T."/>
            <person name="Buell C.R."/>
            <person name="Matsumoto T."/>
        </authorList>
    </citation>
    <scope>NUCLEOTIDE SEQUENCE [LARGE SCALE GENOMIC DNA]</scope>
    <source>
        <strain evidence="2">cv. Nipponbare</strain>
    </source>
</reference>
<dbReference type="AlphaFoldDB" id="A0A0P0V3G8"/>
<accession>A0A0P0V3G8</accession>
<organism evidence="1 2">
    <name type="scientific">Oryza sativa subsp. japonica</name>
    <name type="common">Rice</name>
    <dbReference type="NCBI Taxonomy" id="39947"/>
    <lineage>
        <taxon>Eukaryota</taxon>
        <taxon>Viridiplantae</taxon>
        <taxon>Streptophyta</taxon>
        <taxon>Embryophyta</taxon>
        <taxon>Tracheophyta</taxon>
        <taxon>Spermatophyta</taxon>
        <taxon>Magnoliopsida</taxon>
        <taxon>Liliopsida</taxon>
        <taxon>Poales</taxon>
        <taxon>Poaceae</taxon>
        <taxon>BOP clade</taxon>
        <taxon>Oryzoideae</taxon>
        <taxon>Oryzeae</taxon>
        <taxon>Oryzinae</taxon>
        <taxon>Oryza</taxon>
        <taxon>Oryza sativa</taxon>
    </lineage>
</organism>
<protein>
    <submittedName>
        <fullName evidence="1">Os01g0523250 protein</fullName>
    </submittedName>
</protein>
<dbReference type="EMBL" id="AP014957">
    <property type="protein sequence ID" value="BAS72466.1"/>
    <property type="molecule type" value="Genomic_DNA"/>
</dbReference>
<reference evidence="2" key="1">
    <citation type="journal article" date="2005" name="Nature">
        <title>The map-based sequence of the rice genome.</title>
        <authorList>
            <consortium name="International rice genome sequencing project (IRGSP)"/>
            <person name="Matsumoto T."/>
            <person name="Wu J."/>
            <person name="Kanamori H."/>
            <person name="Katayose Y."/>
            <person name="Fujisawa M."/>
            <person name="Namiki N."/>
            <person name="Mizuno H."/>
            <person name="Yamamoto K."/>
            <person name="Antonio B.A."/>
            <person name="Baba T."/>
            <person name="Sakata K."/>
            <person name="Nagamura Y."/>
            <person name="Aoki H."/>
            <person name="Arikawa K."/>
            <person name="Arita K."/>
            <person name="Bito T."/>
            <person name="Chiden Y."/>
            <person name="Fujitsuka N."/>
            <person name="Fukunaka R."/>
            <person name="Hamada M."/>
            <person name="Harada C."/>
            <person name="Hayashi A."/>
            <person name="Hijishita S."/>
            <person name="Honda M."/>
            <person name="Hosokawa S."/>
            <person name="Ichikawa Y."/>
            <person name="Idonuma A."/>
            <person name="Iijima M."/>
            <person name="Ikeda M."/>
            <person name="Ikeno M."/>
            <person name="Ito K."/>
            <person name="Ito S."/>
            <person name="Ito T."/>
            <person name="Ito Y."/>
            <person name="Ito Y."/>
            <person name="Iwabuchi A."/>
            <person name="Kamiya K."/>
            <person name="Karasawa W."/>
            <person name="Kurita K."/>
            <person name="Katagiri S."/>
            <person name="Kikuta A."/>
            <person name="Kobayashi H."/>
            <person name="Kobayashi N."/>
            <person name="Machita K."/>
            <person name="Maehara T."/>
            <person name="Masukawa M."/>
            <person name="Mizubayashi T."/>
            <person name="Mukai Y."/>
            <person name="Nagasaki H."/>
            <person name="Nagata Y."/>
            <person name="Naito S."/>
            <person name="Nakashima M."/>
            <person name="Nakama Y."/>
            <person name="Nakamichi Y."/>
            <person name="Nakamura M."/>
            <person name="Meguro A."/>
            <person name="Negishi M."/>
            <person name="Ohta I."/>
            <person name="Ohta T."/>
            <person name="Okamoto M."/>
            <person name="Ono N."/>
            <person name="Saji S."/>
            <person name="Sakaguchi M."/>
            <person name="Sakai K."/>
            <person name="Shibata M."/>
            <person name="Shimokawa T."/>
            <person name="Song J."/>
            <person name="Takazaki Y."/>
            <person name="Terasawa K."/>
            <person name="Tsugane M."/>
            <person name="Tsuji K."/>
            <person name="Ueda S."/>
            <person name="Waki K."/>
            <person name="Yamagata H."/>
            <person name="Yamamoto M."/>
            <person name="Yamamoto S."/>
            <person name="Yamane H."/>
            <person name="Yoshiki S."/>
            <person name="Yoshihara R."/>
            <person name="Yukawa K."/>
            <person name="Zhong H."/>
            <person name="Yano M."/>
            <person name="Yuan Q."/>
            <person name="Ouyang S."/>
            <person name="Liu J."/>
            <person name="Jones K.M."/>
            <person name="Gansberger K."/>
            <person name="Moffat K."/>
            <person name="Hill J."/>
            <person name="Bera J."/>
            <person name="Fadrosh D."/>
            <person name="Jin S."/>
            <person name="Johri S."/>
            <person name="Kim M."/>
            <person name="Overton L."/>
            <person name="Reardon M."/>
            <person name="Tsitrin T."/>
            <person name="Vuong H."/>
            <person name="Weaver B."/>
            <person name="Ciecko A."/>
            <person name="Tallon L."/>
            <person name="Jackson J."/>
            <person name="Pai G."/>
            <person name="Aken S.V."/>
            <person name="Utterback T."/>
            <person name="Reidmuller S."/>
            <person name="Feldblyum T."/>
            <person name="Hsiao J."/>
            <person name="Zismann V."/>
            <person name="Iobst S."/>
            <person name="de Vazeille A.R."/>
            <person name="Buell C.R."/>
            <person name="Ying K."/>
            <person name="Li Y."/>
            <person name="Lu T."/>
            <person name="Huang Y."/>
            <person name="Zhao Q."/>
            <person name="Feng Q."/>
            <person name="Zhang L."/>
            <person name="Zhu J."/>
            <person name="Weng Q."/>
            <person name="Mu J."/>
            <person name="Lu Y."/>
            <person name="Fan D."/>
            <person name="Liu Y."/>
            <person name="Guan J."/>
            <person name="Zhang Y."/>
            <person name="Yu S."/>
            <person name="Liu X."/>
            <person name="Zhang Y."/>
            <person name="Hong G."/>
            <person name="Han B."/>
            <person name="Choisne N."/>
            <person name="Demange N."/>
            <person name="Orjeda G."/>
            <person name="Samain S."/>
            <person name="Cattolico L."/>
            <person name="Pelletier E."/>
            <person name="Couloux A."/>
            <person name="Segurens B."/>
            <person name="Wincker P."/>
            <person name="D'Hont A."/>
            <person name="Scarpelli C."/>
            <person name="Weissenbach J."/>
            <person name="Salanoubat M."/>
            <person name="Quetier F."/>
            <person name="Yu Y."/>
            <person name="Kim H.R."/>
            <person name="Rambo T."/>
            <person name="Currie J."/>
            <person name="Collura K."/>
            <person name="Luo M."/>
            <person name="Yang T."/>
            <person name="Ammiraju J.S.S."/>
            <person name="Engler F."/>
            <person name="Soderlund C."/>
            <person name="Wing R.A."/>
            <person name="Palmer L.E."/>
            <person name="de la Bastide M."/>
            <person name="Spiegel L."/>
            <person name="Nascimento L."/>
            <person name="Zutavern T."/>
            <person name="O'Shaughnessy A."/>
            <person name="Dike S."/>
            <person name="Dedhia N."/>
            <person name="Preston R."/>
            <person name="Balija V."/>
            <person name="McCombie W.R."/>
            <person name="Chow T."/>
            <person name="Chen H."/>
            <person name="Chung M."/>
            <person name="Chen C."/>
            <person name="Shaw J."/>
            <person name="Wu H."/>
            <person name="Hsiao K."/>
            <person name="Chao Y."/>
            <person name="Chu M."/>
            <person name="Cheng C."/>
            <person name="Hour A."/>
            <person name="Lee P."/>
            <person name="Lin S."/>
            <person name="Lin Y."/>
            <person name="Liou J."/>
            <person name="Liu S."/>
            <person name="Hsing Y."/>
            <person name="Raghuvanshi S."/>
            <person name="Mohanty A."/>
            <person name="Bharti A.K."/>
            <person name="Gaur A."/>
            <person name="Gupta V."/>
            <person name="Kumar D."/>
            <person name="Ravi V."/>
            <person name="Vij S."/>
            <person name="Kapur A."/>
            <person name="Khurana P."/>
            <person name="Khurana P."/>
            <person name="Khurana J.P."/>
            <person name="Tyagi A.K."/>
            <person name="Gaikwad K."/>
            <person name="Singh A."/>
            <person name="Dalal V."/>
            <person name="Srivastava S."/>
            <person name="Dixit A."/>
            <person name="Pal A.K."/>
            <person name="Ghazi I.A."/>
            <person name="Yadav M."/>
            <person name="Pandit A."/>
            <person name="Bhargava A."/>
            <person name="Sureshbabu K."/>
            <person name="Batra K."/>
            <person name="Sharma T.R."/>
            <person name="Mohapatra T."/>
            <person name="Singh N.K."/>
            <person name="Messing J."/>
            <person name="Nelson A.B."/>
            <person name="Fuks G."/>
            <person name="Kavchok S."/>
            <person name="Keizer G."/>
            <person name="Linton E."/>
            <person name="Llaca V."/>
            <person name="Song R."/>
            <person name="Tanyolac B."/>
            <person name="Young S."/>
            <person name="Ho-Il K."/>
            <person name="Hahn J.H."/>
            <person name="Sangsakoo G."/>
            <person name="Vanavichit A."/>
            <person name="de Mattos Luiz.A.T."/>
            <person name="Zimmer P.D."/>
            <person name="Malone G."/>
            <person name="Dellagostin O."/>
            <person name="de Oliveira A.C."/>
            <person name="Bevan M."/>
            <person name="Bancroft I."/>
            <person name="Minx P."/>
            <person name="Cordum H."/>
            <person name="Wilson R."/>
            <person name="Cheng Z."/>
            <person name="Jin W."/>
            <person name="Jiang J."/>
            <person name="Leong S.A."/>
            <person name="Iwama H."/>
            <person name="Gojobori T."/>
            <person name="Itoh T."/>
            <person name="Niimura Y."/>
            <person name="Fujii Y."/>
            <person name="Habara T."/>
            <person name="Sakai H."/>
            <person name="Sato Y."/>
            <person name="Wilson G."/>
            <person name="Kumar K."/>
            <person name="McCouch S."/>
            <person name="Juretic N."/>
            <person name="Hoen D."/>
            <person name="Wright S."/>
            <person name="Bruskiewich R."/>
            <person name="Bureau T."/>
            <person name="Miyao A."/>
            <person name="Hirochika H."/>
            <person name="Nishikawa T."/>
            <person name="Kadowaki K."/>
            <person name="Sugiura M."/>
            <person name="Burr B."/>
            <person name="Sasaki T."/>
        </authorList>
    </citation>
    <scope>NUCLEOTIDE SEQUENCE [LARGE SCALE GENOMIC DNA]</scope>
    <source>
        <strain evidence="2">cv. Nipponbare</strain>
    </source>
</reference>
<dbReference type="Proteomes" id="UP000059680">
    <property type="component" value="Chromosome 1"/>
</dbReference>
<dbReference type="PaxDb" id="39947-A0A0P0V3G8"/>
<name>A0A0P0V3G8_ORYSJ</name>
<sequence length="90" mass="10226">MENGMPPDMLFMFSHNTFRFRSLPISPGISPNRLLPWNSKSSIPLRLPIPGGIIPEIWFFAMLSHWIDLDKLAIKLGSIPPRVLSLRSIT</sequence>
<evidence type="ECO:0000313" key="2">
    <source>
        <dbReference type="Proteomes" id="UP000059680"/>
    </source>
</evidence>
<reference evidence="1 2" key="2">
    <citation type="journal article" date="2013" name="Plant Cell Physiol.">
        <title>Rice Annotation Project Database (RAP-DB): an integrative and interactive database for rice genomics.</title>
        <authorList>
            <person name="Sakai H."/>
            <person name="Lee S.S."/>
            <person name="Tanaka T."/>
            <person name="Numa H."/>
            <person name="Kim J."/>
            <person name="Kawahara Y."/>
            <person name="Wakimoto H."/>
            <person name="Yang C.C."/>
            <person name="Iwamoto M."/>
            <person name="Abe T."/>
            <person name="Yamada Y."/>
            <person name="Muto A."/>
            <person name="Inokuchi H."/>
            <person name="Ikemura T."/>
            <person name="Matsumoto T."/>
            <person name="Sasaki T."/>
            <person name="Itoh T."/>
        </authorList>
    </citation>
    <scope>NUCLEOTIDE SEQUENCE [LARGE SCALE GENOMIC DNA]</scope>
    <source>
        <strain evidence="2">cv. Nipponbare</strain>
    </source>
</reference>
<proteinExistence type="predicted"/>
<keyword evidence="2" id="KW-1185">Reference proteome</keyword>
<dbReference type="Gramene" id="Os01t0523250-00">
    <property type="protein sequence ID" value="Os01t0523250-00"/>
    <property type="gene ID" value="Os01g0523250"/>
</dbReference>
<evidence type="ECO:0000313" key="1">
    <source>
        <dbReference type="EMBL" id="BAS72466.1"/>
    </source>
</evidence>